<dbReference type="InterPro" id="IPR035959">
    <property type="entry name" value="RutC-like_sf"/>
</dbReference>
<sequence>IAGDTIYISGTLGAVGEELKLVEGGVGPETTQTLRNIEKILEHCGATLKACVLVTL</sequence>
<organism evidence="1 2">
    <name type="scientific">Sphaeroforma arctica JP610</name>
    <dbReference type="NCBI Taxonomy" id="667725"/>
    <lineage>
        <taxon>Eukaryota</taxon>
        <taxon>Ichthyosporea</taxon>
        <taxon>Ichthyophonida</taxon>
        <taxon>Sphaeroforma</taxon>
    </lineage>
</organism>
<dbReference type="SUPFAM" id="SSF55298">
    <property type="entry name" value="YjgF-like"/>
    <property type="match status" value="1"/>
</dbReference>
<dbReference type="EMBL" id="KQ246468">
    <property type="protein sequence ID" value="KNC72816.1"/>
    <property type="molecule type" value="Genomic_DNA"/>
</dbReference>
<evidence type="ECO:0000313" key="1">
    <source>
        <dbReference type="EMBL" id="KNC72816.1"/>
    </source>
</evidence>
<proteinExistence type="predicted"/>
<reference evidence="1 2" key="1">
    <citation type="submission" date="2011-02" db="EMBL/GenBank/DDBJ databases">
        <title>The Genome Sequence of Sphaeroforma arctica JP610.</title>
        <authorList>
            <consortium name="The Broad Institute Genome Sequencing Platform"/>
            <person name="Russ C."/>
            <person name="Cuomo C."/>
            <person name="Young S.K."/>
            <person name="Zeng Q."/>
            <person name="Gargeya S."/>
            <person name="Alvarado L."/>
            <person name="Berlin A."/>
            <person name="Chapman S.B."/>
            <person name="Chen Z."/>
            <person name="Freedman E."/>
            <person name="Gellesch M."/>
            <person name="Goldberg J."/>
            <person name="Griggs A."/>
            <person name="Gujja S."/>
            <person name="Heilman E."/>
            <person name="Heiman D."/>
            <person name="Howarth C."/>
            <person name="Mehta T."/>
            <person name="Neiman D."/>
            <person name="Pearson M."/>
            <person name="Roberts A."/>
            <person name="Saif S."/>
            <person name="Shea T."/>
            <person name="Shenoy N."/>
            <person name="Sisk P."/>
            <person name="Stolte C."/>
            <person name="Sykes S."/>
            <person name="White J."/>
            <person name="Yandava C."/>
            <person name="Burger G."/>
            <person name="Gray M.W."/>
            <person name="Holland P.W.H."/>
            <person name="King N."/>
            <person name="Lang F.B.F."/>
            <person name="Roger A.J."/>
            <person name="Ruiz-Trillo I."/>
            <person name="Haas B."/>
            <person name="Nusbaum C."/>
            <person name="Birren B."/>
        </authorList>
    </citation>
    <scope>NUCLEOTIDE SEQUENCE [LARGE SCALE GENOMIC DNA]</scope>
    <source>
        <strain evidence="1 2">JP610</strain>
    </source>
</reference>
<keyword evidence="2" id="KW-1185">Reference proteome</keyword>
<gene>
    <name evidence="1" type="ORF">SARC_14624</name>
</gene>
<dbReference type="Pfam" id="PF01042">
    <property type="entry name" value="Ribonuc_L-PSP"/>
    <property type="match status" value="1"/>
</dbReference>
<dbReference type="Gene3D" id="3.30.1330.40">
    <property type="entry name" value="RutC-like"/>
    <property type="match status" value="1"/>
</dbReference>
<dbReference type="GeneID" id="25915128"/>
<name>A0A0L0F8D9_9EUKA</name>
<evidence type="ECO:0000313" key="2">
    <source>
        <dbReference type="Proteomes" id="UP000054560"/>
    </source>
</evidence>
<dbReference type="RefSeq" id="XP_014146718.1">
    <property type="nucleotide sequence ID" value="XM_014291243.1"/>
</dbReference>
<dbReference type="InterPro" id="IPR006175">
    <property type="entry name" value="YjgF/YER057c/UK114"/>
</dbReference>
<accession>A0A0L0F8D9</accession>
<dbReference type="Proteomes" id="UP000054560">
    <property type="component" value="Unassembled WGS sequence"/>
</dbReference>
<dbReference type="AlphaFoldDB" id="A0A0L0F8D9"/>
<protein>
    <submittedName>
        <fullName evidence="1">Uncharacterized protein</fullName>
    </submittedName>
</protein>
<feature type="non-terminal residue" evidence="1">
    <location>
        <position position="1"/>
    </location>
</feature>